<accession>A0A9P0ARB9</accession>
<evidence type="ECO:0000313" key="2">
    <source>
        <dbReference type="EMBL" id="CAH0546318.1"/>
    </source>
</evidence>
<organism evidence="2 3">
    <name type="scientific">Brassicogethes aeneus</name>
    <name type="common">Rape pollen beetle</name>
    <name type="synonym">Meligethes aeneus</name>
    <dbReference type="NCBI Taxonomy" id="1431903"/>
    <lineage>
        <taxon>Eukaryota</taxon>
        <taxon>Metazoa</taxon>
        <taxon>Ecdysozoa</taxon>
        <taxon>Arthropoda</taxon>
        <taxon>Hexapoda</taxon>
        <taxon>Insecta</taxon>
        <taxon>Pterygota</taxon>
        <taxon>Neoptera</taxon>
        <taxon>Endopterygota</taxon>
        <taxon>Coleoptera</taxon>
        <taxon>Polyphaga</taxon>
        <taxon>Cucujiformia</taxon>
        <taxon>Nitidulidae</taxon>
        <taxon>Meligethinae</taxon>
        <taxon>Brassicogethes</taxon>
    </lineage>
</organism>
<feature type="compositionally biased region" description="Basic and acidic residues" evidence="1">
    <location>
        <begin position="134"/>
        <end position="152"/>
    </location>
</feature>
<feature type="region of interest" description="Disordered" evidence="1">
    <location>
        <begin position="125"/>
        <end position="152"/>
    </location>
</feature>
<dbReference type="EMBL" id="OV121132">
    <property type="protein sequence ID" value="CAH0546318.1"/>
    <property type="molecule type" value="Genomic_DNA"/>
</dbReference>
<proteinExistence type="predicted"/>
<dbReference type="Proteomes" id="UP001154078">
    <property type="component" value="Chromosome 1"/>
</dbReference>
<dbReference type="AlphaFoldDB" id="A0A9P0ARB9"/>
<sequence>MWKRSLAKEALYEPENLPNNLKCNHTSRAFQCSSLTMRDLLTFHNRFYSSHLKLKQDALIVKFTQALPVKRRRPKNNTHSMKSFQTKYFISSCEGLLIPVCQQSFLSTLNISRSRVQRVIENFMKTGTNPTENRGGDHKSSKYKDKKVAVID</sequence>
<reference evidence="2" key="1">
    <citation type="submission" date="2021-12" db="EMBL/GenBank/DDBJ databases">
        <authorList>
            <person name="King R."/>
        </authorList>
    </citation>
    <scope>NUCLEOTIDE SEQUENCE</scope>
</reference>
<dbReference type="OrthoDB" id="6779410at2759"/>
<protein>
    <submittedName>
        <fullName evidence="2">Uncharacterized protein</fullName>
    </submittedName>
</protein>
<evidence type="ECO:0000313" key="3">
    <source>
        <dbReference type="Proteomes" id="UP001154078"/>
    </source>
</evidence>
<evidence type="ECO:0000256" key="1">
    <source>
        <dbReference type="SAM" id="MobiDB-lite"/>
    </source>
</evidence>
<keyword evidence="3" id="KW-1185">Reference proteome</keyword>
<gene>
    <name evidence="2" type="ORF">MELIAE_LOCUS512</name>
</gene>
<name>A0A9P0ARB9_BRAAE</name>